<dbReference type="PANTHER" id="PTHR16099">
    <property type="entry name" value="8-OXO-DGTP DIPHOSPHATES NUDT15"/>
    <property type="match status" value="1"/>
</dbReference>
<proteinExistence type="predicted"/>
<dbReference type="GeneID" id="98122287"/>
<name>A0ABR4DKG1_9PEZI</name>
<evidence type="ECO:0000313" key="4">
    <source>
        <dbReference type="Proteomes" id="UP001600064"/>
    </source>
</evidence>
<reference evidence="3 4" key="1">
    <citation type="journal article" date="2024" name="Commun. Biol.">
        <title>Comparative genomic analysis of thermophilic fungi reveals convergent evolutionary adaptations and gene losses.</title>
        <authorList>
            <person name="Steindorff A.S."/>
            <person name="Aguilar-Pontes M.V."/>
            <person name="Robinson A.J."/>
            <person name="Andreopoulos B."/>
            <person name="LaButti K."/>
            <person name="Kuo A."/>
            <person name="Mondo S."/>
            <person name="Riley R."/>
            <person name="Otillar R."/>
            <person name="Haridas S."/>
            <person name="Lipzen A."/>
            <person name="Grimwood J."/>
            <person name="Schmutz J."/>
            <person name="Clum A."/>
            <person name="Reid I.D."/>
            <person name="Moisan M.C."/>
            <person name="Butler G."/>
            <person name="Nguyen T.T.M."/>
            <person name="Dewar K."/>
            <person name="Conant G."/>
            <person name="Drula E."/>
            <person name="Henrissat B."/>
            <person name="Hansel C."/>
            <person name="Singer S."/>
            <person name="Hutchinson M.I."/>
            <person name="de Vries R.P."/>
            <person name="Natvig D.O."/>
            <person name="Powell A.J."/>
            <person name="Tsang A."/>
            <person name="Grigoriev I.V."/>
        </authorList>
    </citation>
    <scope>NUCLEOTIDE SEQUENCE [LARGE SCALE GENOMIC DNA]</scope>
    <source>
        <strain evidence="3 4">ATCC 22073</strain>
    </source>
</reference>
<dbReference type="SUPFAM" id="SSF55811">
    <property type="entry name" value="Nudix"/>
    <property type="match status" value="1"/>
</dbReference>
<dbReference type="PRINTS" id="PR00502">
    <property type="entry name" value="NUDIXFAMILY"/>
</dbReference>
<dbReference type="CDD" id="cd04678">
    <property type="entry name" value="NUDIX_MTH2_Nudt15"/>
    <property type="match status" value="1"/>
</dbReference>
<organism evidence="3 4">
    <name type="scientific">Remersonia thermophila</name>
    <dbReference type="NCBI Taxonomy" id="72144"/>
    <lineage>
        <taxon>Eukaryota</taxon>
        <taxon>Fungi</taxon>
        <taxon>Dikarya</taxon>
        <taxon>Ascomycota</taxon>
        <taxon>Pezizomycotina</taxon>
        <taxon>Sordariomycetes</taxon>
        <taxon>Sordariomycetidae</taxon>
        <taxon>Sordariales</taxon>
        <taxon>Sordariales incertae sedis</taxon>
        <taxon>Remersonia</taxon>
    </lineage>
</organism>
<dbReference type="RefSeq" id="XP_070869501.1">
    <property type="nucleotide sequence ID" value="XM_071007643.1"/>
</dbReference>
<accession>A0ABR4DKG1</accession>
<keyword evidence="1" id="KW-0378">Hydrolase</keyword>
<dbReference type="Pfam" id="PF00293">
    <property type="entry name" value="NUDIX"/>
    <property type="match status" value="1"/>
</dbReference>
<dbReference type="PANTHER" id="PTHR16099:SF5">
    <property type="entry name" value="NUCLEOTIDE TRIPHOSPHATE DIPHOSPHATASE NUDT15"/>
    <property type="match status" value="1"/>
</dbReference>
<dbReference type="InterPro" id="IPR000086">
    <property type="entry name" value="NUDIX_hydrolase_dom"/>
</dbReference>
<keyword evidence="4" id="KW-1185">Reference proteome</keyword>
<evidence type="ECO:0000313" key="3">
    <source>
        <dbReference type="EMBL" id="KAL2270777.1"/>
    </source>
</evidence>
<gene>
    <name evidence="3" type="ORF">VTJ83DRAFT_148</name>
</gene>
<dbReference type="Gene3D" id="3.90.79.10">
    <property type="entry name" value="Nucleoside Triphosphate Pyrophosphohydrolase"/>
    <property type="match status" value="1"/>
</dbReference>
<dbReference type="Proteomes" id="UP001600064">
    <property type="component" value="Unassembled WGS sequence"/>
</dbReference>
<protein>
    <recommendedName>
        <fullName evidence="2">Nudix hydrolase domain-containing protein</fullName>
    </recommendedName>
</protein>
<evidence type="ECO:0000256" key="1">
    <source>
        <dbReference type="ARBA" id="ARBA00022801"/>
    </source>
</evidence>
<sequence>MASAPPPPVVRVGVAALVRDAEGRLLMGVRKGQHGGGTWQFPGGHLEVGEAGFGACAEREALEETGLAVRADRVVAVTNDVFGPEKHYVTIFVLCWTVGEGEPRVMEPEKCACWEWKTWRDVRNMAAAGQVFLPIANLVRDHPDLEALTKAI</sequence>
<dbReference type="PROSITE" id="PS51462">
    <property type="entry name" value="NUDIX"/>
    <property type="match status" value="1"/>
</dbReference>
<comment type="caution">
    <text evidence="3">The sequence shown here is derived from an EMBL/GenBank/DDBJ whole genome shotgun (WGS) entry which is preliminary data.</text>
</comment>
<evidence type="ECO:0000259" key="2">
    <source>
        <dbReference type="PROSITE" id="PS51462"/>
    </source>
</evidence>
<dbReference type="EMBL" id="JAZGUE010000001">
    <property type="protein sequence ID" value="KAL2270777.1"/>
    <property type="molecule type" value="Genomic_DNA"/>
</dbReference>
<dbReference type="InterPro" id="IPR015797">
    <property type="entry name" value="NUDIX_hydrolase-like_dom_sf"/>
</dbReference>
<dbReference type="InterPro" id="IPR020476">
    <property type="entry name" value="Nudix_hydrolase"/>
</dbReference>
<feature type="domain" description="Nudix hydrolase" evidence="2">
    <location>
        <begin position="7"/>
        <end position="139"/>
    </location>
</feature>